<organism evidence="2 3">
    <name type="scientific">Gulosibacter macacae</name>
    <dbReference type="NCBI Taxonomy" id="2488791"/>
    <lineage>
        <taxon>Bacteria</taxon>
        <taxon>Bacillati</taxon>
        <taxon>Actinomycetota</taxon>
        <taxon>Actinomycetes</taxon>
        <taxon>Micrococcales</taxon>
        <taxon>Microbacteriaceae</taxon>
        <taxon>Gulosibacter</taxon>
    </lineage>
</organism>
<evidence type="ECO:0000256" key="1">
    <source>
        <dbReference type="SAM" id="MobiDB-lite"/>
    </source>
</evidence>
<feature type="region of interest" description="Disordered" evidence="1">
    <location>
        <begin position="78"/>
        <end position="110"/>
    </location>
</feature>
<gene>
    <name evidence="2" type="ORF">EG850_00315</name>
</gene>
<dbReference type="RefSeq" id="WP_124968706.1">
    <property type="nucleotide sequence ID" value="NZ_RQVS01000001.1"/>
</dbReference>
<evidence type="ECO:0000313" key="2">
    <source>
        <dbReference type="EMBL" id="RRJ88631.1"/>
    </source>
</evidence>
<sequence>MPKFAAMLRYEVISGLIIEAESAEEADRIASEFEEQLHDAASDAEGITVEARIWGNGTVEIEEAEDEEAAADLLDDWLDDIDFDEDDEDEDFDEDDEDEDEDDEDEDESK</sequence>
<dbReference type="OrthoDB" id="5125554at2"/>
<accession>A0A3P3W0N9</accession>
<comment type="caution">
    <text evidence="2">The sequence shown here is derived from an EMBL/GenBank/DDBJ whole genome shotgun (WGS) entry which is preliminary data.</text>
</comment>
<proteinExistence type="predicted"/>
<keyword evidence="3" id="KW-1185">Reference proteome</keyword>
<dbReference type="Proteomes" id="UP000274391">
    <property type="component" value="Unassembled WGS sequence"/>
</dbReference>
<protein>
    <submittedName>
        <fullName evidence="2">Uncharacterized protein</fullName>
    </submittedName>
</protein>
<dbReference type="AlphaFoldDB" id="A0A3P3W0N9"/>
<name>A0A3P3W0N9_9MICO</name>
<dbReference type="EMBL" id="RQVS01000001">
    <property type="protein sequence ID" value="RRJ88631.1"/>
    <property type="molecule type" value="Genomic_DNA"/>
</dbReference>
<reference evidence="2 3" key="1">
    <citation type="submission" date="2018-11" db="EMBL/GenBank/DDBJ databases">
        <title>YIM 102482-1 draft genome.</title>
        <authorList>
            <person name="Li G."/>
            <person name="Jiang Y."/>
        </authorList>
    </citation>
    <scope>NUCLEOTIDE SEQUENCE [LARGE SCALE GENOMIC DNA]</scope>
    <source>
        <strain evidence="2 3">YIM 102482-1</strain>
    </source>
</reference>
<evidence type="ECO:0000313" key="3">
    <source>
        <dbReference type="Proteomes" id="UP000274391"/>
    </source>
</evidence>